<dbReference type="RefSeq" id="WP_119112244.1">
    <property type="nucleotide sequence ID" value="NZ_CBCSEO010000004.1"/>
</dbReference>
<dbReference type="EMBL" id="QWVT01000013">
    <property type="protein sequence ID" value="RID86338.1"/>
    <property type="molecule type" value="Genomic_DNA"/>
</dbReference>
<evidence type="ECO:0000313" key="2">
    <source>
        <dbReference type="Proteomes" id="UP000265816"/>
    </source>
</evidence>
<dbReference type="Proteomes" id="UP000265816">
    <property type="component" value="Unassembled WGS sequence"/>
</dbReference>
<evidence type="ECO:0000313" key="1">
    <source>
        <dbReference type="EMBL" id="RID86338.1"/>
    </source>
</evidence>
<reference evidence="1 2" key="1">
    <citation type="submission" date="2018-08" db="EMBL/GenBank/DDBJ databases">
        <title>Bacillus jemisoniae sp. nov., Bacillus chryseoplanitiae sp. nov., Bacillus resnikiae sp. nov., and Bacillus frankliniae sp. nov., isolated from Viking spacecraft and associated surfaces.</title>
        <authorList>
            <person name="Seuylemezian A."/>
            <person name="Vaishampayan P."/>
        </authorList>
    </citation>
    <scope>NUCLEOTIDE SEQUENCE [LARGE SCALE GENOMIC DNA]</scope>
    <source>
        <strain evidence="1 2">JJ-247</strain>
    </source>
</reference>
<dbReference type="OrthoDB" id="6197337at2"/>
<sequence>MNIDELVERVTELVCQQLSENSKSECRAPARKKAVVLADQPVTGIDEALSSCYSVRYYREKDNDSDIIIIPSLSAAMMANLAAGVARTSGEEFVLAMLLQGKRVIALADGLEYKRYKKTAPILFYKMYEELEHKLEGYGIEFTGLGNLSELCDKVPMETVKTQGEKAIPELEAKEETVTQNCAIVDRKLITEVDLRKFCLKNQKLVAVRPDAIITPLAKDYIRTNKITIKRG</sequence>
<proteinExistence type="predicted"/>
<dbReference type="AlphaFoldDB" id="A0A398BBX8"/>
<accession>A0A398BBX8</accession>
<name>A0A398BBX8_9BACI</name>
<comment type="caution">
    <text evidence="1">The sequence shown here is derived from an EMBL/GenBank/DDBJ whole genome shotgun (WGS) entry which is preliminary data.</text>
</comment>
<gene>
    <name evidence="1" type="ORF">D1970_07370</name>
</gene>
<dbReference type="PIRSF" id="PIRSF034981">
    <property type="entry name" value="Eut_put"/>
    <property type="match status" value="1"/>
</dbReference>
<organism evidence="1 2">
    <name type="scientific">Mesobacillus zeae</name>
    <dbReference type="NCBI Taxonomy" id="1917180"/>
    <lineage>
        <taxon>Bacteria</taxon>
        <taxon>Bacillati</taxon>
        <taxon>Bacillota</taxon>
        <taxon>Bacilli</taxon>
        <taxon>Bacillales</taxon>
        <taxon>Bacillaceae</taxon>
        <taxon>Mesobacillus</taxon>
    </lineage>
</organism>
<keyword evidence="2" id="KW-1185">Reference proteome</keyword>
<evidence type="ECO:0008006" key="3">
    <source>
        <dbReference type="Google" id="ProtNLM"/>
    </source>
</evidence>
<dbReference type="InterPro" id="IPR013372">
    <property type="entry name" value="Eut_put"/>
</dbReference>
<protein>
    <recommendedName>
        <fullName evidence="3">Ethanolamine utilization protein</fullName>
    </recommendedName>
</protein>